<reference evidence="1 2" key="1">
    <citation type="submission" date="2017-09" db="EMBL/GenBank/DDBJ databases">
        <title>Genomic, metabolic, and phenotypic characteristics of bacterial isolates from the natural microbiome of the model nematode Caenorhabditis elegans.</title>
        <authorList>
            <person name="Zimmermann J."/>
            <person name="Obeng N."/>
            <person name="Yang W."/>
            <person name="Obeng O."/>
            <person name="Kissoyan K."/>
            <person name="Pees B."/>
            <person name="Dirksen P."/>
            <person name="Hoppner M."/>
            <person name="Franke A."/>
            <person name="Rosenstiel P."/>
            <person name="Leippe M."/>
            <person name="Dierking K."/>
            <person name="Kaleta C."/>
            <person name="Schulenburg H."/>
        </authorList>
    </citation>
    <scope>NUCLEOTIDE SEQUENCE [LARGE SCALE GENOMIC DNA]</scope>
    <source>
        <strain evidence="1 2">MYb184</strain>
    </source>
</reference>
<sequence length="84" mass="8891">MEREETGGAAFPQSGFGQWAPECGMTLRDYFAAGFAAAQATTTSADTGFIIPEYIYPNGEESVAQKIARTSYALADAMLAARTA</sequence>
<dbReference type="Proteomes" id="UP000239458">
    <property type="component" value="Unassembled WGS sequence"/>
</dbReference>
<dbReference type="AlphaFoldDB" id="A0A2S9E2F7"/>
<accession>A0A2S9E2F7</accession>
<organism evidence="1 2">
    <name type="scientific">Pseudomonas cedrina</name>
    <dbReference type="NCBI Taxonomy" id="651740"/>
    <lineage>
        <taxon>Bacteria</taxon>
        <taxon>Pseudomonadati</taxon>
        <taxon>Pseudomonadota</taxon>
        <taxon>Gammaproteobacteria</taxon>
        <taxon>Pseudomonadales</taxon>
        <taxon>Pseudomonadaceae</taxon>
        <taxon>Pseudomonas</taxon>
    </lineage>
</organism>
<dbReference type="RefSeq" id="WP_105225718.1">
    <property type="nucleotide sequence ID" value="NZ_PCQE01000004.1"/>
</dbReference>
<evidence type="ECO:0000313" key="2">
    <source>
        <dbReference type="Proteomes" id="UP000239458"/>
    </source>
</evidence>
<comment type="caution">
    <text evidence="1">The sequence shown here is derived from an EMBL/GenBank/DDBJ whole genome shotgun (WGS) entry which is preliminary data.</text>
</comment>
<proteinExistence type="predicted"/>
<gene>
    <name evidence="1" type="ORF">CQ006_04775</name>
</gene>
<dbReference type="EMBL" id="PCQE01000004">
    <property type="protein sequence ID" value="PRC09025.1"/>
    <property type="molecule type" value="Genomic_DNA"/>
</dbReference>
<name>A0A2S9E2F7_PSECE</name>
<evidence type="ECO:0000313" key="1">
    <source>
        <dbReference type="EMBL" id="PRC09025.1"/>
    </source>
</evidence>
<protein>
    <submittedName>
        <fullName evidence="1">Uncharacterized protein</fullName>
    </submittedName>
</protein>